<feature type="domain" description="HD" evidence="1">
    <location>
        <begin position="31"/>
        <end position="105"/>
    </location>
</feature>
<evidence type="ECO:0000259" key="1">
    <source>
        <dbReference type="Pfam" id="PF01966"/>
    </source>
</evidence>
<organism evidence="2">
    <name type="scientific">seawater metagenome</name>
    <dbReference type="NCBI Taxonomy" id="1561972"/>
    <lineage>
        <taxon>unclassified sequences</taxon>
        <taxon>metagenomes</taxon>
        <taxon>ecological metagenomes</taxon>
    </lineage>
</organism>
<dbReference type="EMBL" id="CABVLZ010000001">
    <property type="protein sequence ID" value="VVU94342.1"/>
    <property type="molecule type" value="Genomic_DNA"/>
</dbReference>
<reference evidence="2" key="1">
    <citation type="submission" date="2019-09" db="EMBL/GenBank/DDBJ databases">
        <authorList>
            <person name="Needham M D."/>
        </authorList>
    </citation>
    <scope>NUCLEOTIDE SEQUENCE</scope>
</reference>
<dbReference type="InterPro" id="IPR006674">
    <property type="entry name" value="HD_domain"/>
</dbReference>
<dbReference type="InterPro" id="IPR052567">
    <property type="entry name" value="OP_Dioxygenase"/>
</dbReference>
<accession>A0A5E8CL38</accession>
<proteinExistence type="predicted"/>
<dbReference type="Gene3D" id="1.10.3210.10">
    <property type="entry name" value="Hypothetical protein af1432"/>
    <property type="match status" value="1"/>
</dbReference>
<gene>
    <name evidence="2" type="ORF">CPAV1605_64</name>
</gene>
<dbReference type="PANTHER" id="PTHR40202">
    <property type="match status" value="1"/>
</dbReference>
<evidence type="ECO:0000313" key="2">
    <source>
        <dbReference type="EMBL" id="VVU94342.1"/>
    </source>
</evidence>
<dbReference type="AlphaFoldDB" id="A0A5E8CL38"/>
<dbReference type="PANTHER" id="PTHR40202:SF1">
    <property type="entry name" value="HD DOMAIN-CONTAINING PROTEIN"/>
    <property type="match status" value="1"/>
</dbReference>
<protein>
    <recommendedName>
        <fullName evidence="1">HD domain-containing protein</fullName>
    </recommendedName>
</protein>
<dbReference type="Pfam" id="PF01966">
    <property type="entry name" value="HD"/>
    <property type="match status" value="1"/>
</dbReference>
<sequence length="188" mass="21621">MSLENKLDTIFNLYLQHGNEDYIGESLSQTNHMIQAAMLAEDELQGPEIVLAALFHDIGQLVKKTEQIGNFGNKNHEKIGYDFLINTGFTYPIPDLVFNHVKAKRYLTYKYPEYQSNLTLASQQTLLAQGGPMTQFEAEEFESDPLFQNSLKIRNYDDNAKDPDKIVKDINYFRTLCYNFMVQSELSS</sequence>
<name>A0A5E8CL38_9ZZZZ</name>
<dbReference type="SUPFAM" id="SSF109604">
    <property type="entry name" value="HD-domain/PDEase-like"/>
    <property type="match status" value="1"/>
</dbReference>